<sequence length="243" mass="27663">MKNMIDKYSPLPIYYQIEEAIKGRIEKGELQEGEMIPSEREYAETYGISRMTVRQAITNLVNDGYLTRRKGKGTFVANQKIEQKLGLTSFTEDMKARGLKPSTKLIDFQISQAQGKIAAGLGIHPGDEIYEIQRVRLADNIPMALETTYLAADLVKGLNQRIVQGSLYQFVEEELGLNIDYATQELEASVARETESEVLRIAKGTPVLLIRRYTYLKDGRPLELVQSIYRGDRYKFIIDMQRG</sequence>
<reference evidence="6" key="1">
    <citation type="submission" date="2016-10" db="EMBL/GenBank/DDBJ databases">
        <authorList>
            <person name="Varghese N."/>
            <person name="Submissions S."/>
        </authorList>
    </citation>
    <scope>NUCLEOTIDE SEQUENCE [LARGE SCALE GENOMIC DNA]</scope>
    <source>
        <strain evidence="6">CGMCC 1.6854</strain>
    </source>
</reference>
<dbReference type="InterPro" id="IPR000524">
    <property type="entry name" value="Tscrpt_reg_HTH_GntR"/>
</dbReference>
<dbReference type="SMART" id="SM00866">
    <property type="entry name" value="UTRA"/>
    <property type="match status" value="1"/>
</dbReference>
<name>A0A1G9X6F1_9BACL</name>
<dbReference type="Gene3D" id="1.10.10.10">
    <property type="entry name" value="Winged helix-like DNA-binding domain superfamily/Winged helix DNA-binding domain"/>
    <property type="match status" value="1"/>
</dbReference>
<evidence type="ECO:0000256" key="3">
    <source>
        <dbReference type="ARBA" id="ARBA00023163"/>
    </source>
</evidence>
<dbReference type="AlphaFoldDB" id="A0A1G9X6F1"/>
<evidence type="ECO:0000256" key="1">
    <source>
        <dbReference type="ARBA" id="ARBA00023015"/>
    </source>
</evidence>
<keyword evidence="3" id="KW-0804">Transcription</keyword>
<gene>
    <name evidence="5" type="ORF">SAMN04488137_2598</name>
</gene>
<dbReference type="InterPro" id="IPR028978">
    <property type="entry name" value="Chorismate_lyase_/UTRA_dom_sf"/>
</dbReference>
<dbReference type="PANTHER" id="PTHR44846:SF1">
    <property type="entry name" value="MANNOSYL-D-GLYCERATE TRANSPORT_METABOLISM SYSTEM REPRESSOR MNGR-RELATED"/>
    <property type="match status" value="1"/>
</dbReference>
<keyword evidence="6" id="KW-1185">Reference proteome</keyword>
<dbReference type="Pfam" id="PF07702">
    <property type="entry name" value="UTRA"/>
    <property type="match status" value="1"/>
</dbReference>
<organism evidence="5 6">
    <name type="scientific">Fictibacillus solisalsi</name>
    <dbReference type="NCBI Taxonomy" id="459525"/>
    <lineage>
        <taxon>Bacteria</taxon>
        <taxon>Bacillati</taxon>
        <taxon>Bacillota</taxon>
        <taxon>Bacilli</taxon>
        <taxon>Bacillales</taxon>
        <taxon>Fictibacillaceae</taxon>
        <taxon>Fictibacillus</taxon>
    </lineage>
</organism>
<protein>
    <submittedName>
        <fullName evidence="5">Transcriptional regulator, GntR family</fullName>
    </submittedName>
</protein>
<dbReference type="InterPro" id="IPR036390">
    <property type="entry name" value="WH_DNA-bd_sf"/>
</dbReference>
<accession>A0A1G9X6F1</accession>
<dbReference type="FunFam" id="1.10.10.10:FF:000079">
    <property type="entry name" value="GntR family transcriptional regulator"/>
    <property type="match status" value="1"/>
</dbReference>
<dbReference type="GO" id="GO:0003677">
    <property type="term" value="F:DNA binding"/>
    <property type="evidence" value="ECO:0007669"/>
    <property type="project" value="UniProtKB-KW"/>
</dbReference>
<dbReference type="STRING" id="459525.SAMN04488137_2598"/>
<evidence type="ECO:0000259" key="4">
    <source>
        <dbReference type="PROSITE" id="PS50949"/>
    </source>
</evidence>
<dbReference type="SUPFAM" id="SSF46785">
    <property type="entry name" value="Winged helix' DNA-binding domain"/>
    <property type="match status" value="1"/>
</dbReference>
<dbReference type="InterPro" id="IPR011663">
    <property type="entry name" value="UTRA"/>
</dbReference>
<evidence type="ECO:0000313" key="6">
    <source>
        <dbReference type="Proteomes" id="UP000199544"/>
    </source>
</evidence>
<keyword evidence="2" id="KW-0238">DNA-binding</keyword>
<dbReference type="GO" id="GO:0045892">
    <property type="term" value="P:negative regulation of DNA-templated transcription"/>
    <property type="evidence" value="ECO:0007669"/>
    <property type="project" value="TreeGrafter"/>
</dbReference>
<dbReference type="InterPro" id="IPR050679">
    <property type="entry name" value="Bact_HTH_transcr_reg"/>
</dbReference>
<proteinExistence type="predicted"/>
<dbReference type="SMART" id="SM00345">
    <property type="entry name" value="HTH_GNTR"/>
    <property type="match status" value="1"/>
</dbReference>
<dbReference type="CDD" id="cd07377">
    <property type="entry name" value="WHTH_GntR"/>
    <property type="match status" value="1"/>
</dbReference>
<dbReference type="PROSITE" id="PS50949">
    <property type="entry name" value="HTH_GNTR"/>
    <property type="match status" value="1"/>
</dbReference>
<evidence type="ECO:0000256" key="2">
    <source>
        <dbReference type="ARBA" id="ARBA00023125"/>
    </source>
</evidence>
<dbReference type="PRINTS" id="PR00035">
    <property type="entry name" value="HTHGNTR"/>
</dbReference>
<dbReference type="SUPFAM" id="SSF64288">
    <property type="entry name" value="Chorismate lyase-like"/>
    <property type="match status" value="1"/>
</dbReference>
<keyword evidence="1" id="KW-0805">Transcription regulation</keyword>
<dbReference type="EMBL" id="FNHW01000001">
    <property type="protein sequence ID" value="SDM92272.1"/>
    <property type="molecule type" value="Genomic_DNA"/>
</dbReference>
<dbReference type="InterPro" id="IPR036388">
    <property type="entry name" value="WH-like_DNA-bd_sf"/>
</dbReference>
<dbReference type="Gene3D" id="3.40.1410.10">
    <property type="entry name" value="Chorismate lyase-like"/>
    <property type="match status" value="1"/>
</dbReference>
<dbReference type="Proteomes" id="UP000199544">
    <property type="component" value="Unassembled WGS sequence"/>
</dbReference>
<evidence type="ECO:0000313" key="5">
    <source>
        <dbReference type="EMBL" id="SDM92272.1"/>
    </source>
</evidence>
<dbReference type="PANTHER" id="PTHR44846">
    <property type="entry name" value="MANNOSYL-D-GLYCERATE TRANSPORT/METABOLISM SYSTEM REPRESSOR MNGR-RELATED"/>
    <property type="match status" value="1"/>
</dbReference>
<dbReference type="GO" id="GO:0003700">
    <property type="term" value="F:DNA-binding transcription factor activity"/>
    <property type="evidence" value="ECO:0007669"/>
    <property type="project" value="InterPro"/>
</dbReference>
<feature type="domain" description="HTH gntR-type" evidence="4">
    <location>
        <begin position="11"/>
        <end position="79"/>
    </location>
</feature>
<dbReference type="Pfam" id="PF00392">
    <property type="entry name" value="GntR"/>
    <property type="match status" value="1"/>
</dbReference>